<keyword evidence="4" id="KW-0324">Glycolysis</keyword>
<evidence type="ECO:0000256" key="2">
    <source>
        <dbReference type="ARBA" id="ARBA00010387"/>
    </source>
</evidence>
<organism evidence="7 8">
    <name type="scientific">Histidinibacterium lentulum</name>
    <dbReference type="NCBI Taxonomy" id="2480588"/>
    <lineage>
        <taxon>Bacteria</taxon>
        <taxon>Pseudomonadati</taxon>
        <taxon>Pseudomonadota</taxon>
        <taxon>Alphaproteobacteria</taxon>
        <taxon>Rhodobacterales</taxon>
        <taxon>Paracoccaceae</taxon>
        <taxon>Histidinibacterium</taxon>
    </lineage>
</organism>
<name>A0A3N2QKV3_9RHOB</name>
<dbReference type="EC" id="4.1.2.13" evidence="3"/>
<dbReference type="AlphaFoldDB" id="A0A3N2QKV3"/>
<comment type="pathway">
    <text evidence="1">Carbohydrate degradation; glycolysis; D-glyceraldehyde 3-phosphate and glycerone phosphate from D-glucose: step 4/4.</text>
</comment>
<dbReference type="PANTHER" id="PTHR11627">
    <property type="entry name" value="FRUCTOSE-BISPHOSPHATE ALDOLASE"/>
    <property type="match status" value="1"/>
</dbReference>
<keyword evidence="8" id="KW-1185">Reference proteome</keyword>
<sequence length="294" mass="31527">MNTEMADKVRKGQGFIAALDQSGGSTPKALRLYGIEEDAYSSEEEMFDLIHAMRARICTSPAFTGDKVVGAILFEMTMDREIGGKPSAAYLWEDKRVVPFLKVDKGLEAAADGVKLMKDIGGLDDLCERAVGHGVFGTKMRSVIDAANPGGIAAIVAQQFEVGNRIAGHDLVPILEPEVTITIPDKAEAEAILQEEILKHLEDQGPEIMLKLSLPSEDNFYRPLIEHPKVLQVVALSGGYSRDEANGILSRQKGMIASFSRALTEGLSAQQSDAEFDAALGATIDSIHAASVAG</sequence>
<protein>
    <recommendedName>
        <fullName evidence="3">fructose-bisphosphate aldolase</fullName>
        <ecNumber evidence="3">4.1.2.13</ecNumber>
    </recommendedName>
    <alternativeName>
        <fullName evidence="6">Fructose-bisphosphate aldolase class I</fullName>
    </alternativeName>
</protein>
<comment type="caution">
    <text evidence="7">The sequence shown here is derived from an EMBL/GenBank/DDBJ whole genome shotgun (WGS) entry which is preliminary data.</text>
</comment>
<dbReference type="RefSeq" id="WP_123643977.1">
    <property type="nucleotide sequence ID" value="NZ_ML119093.1"/>
</dbReference>
<dbReference type="GO" id="GO:0004332">
    <property type="term" value="F:fructose-bisphosphate aldolase activity"/>
    <property type="evidence" value="ECO:0007669"/>
    <property type="project" value="UniProtKB-EC"/>
</dbReference>
<dbReference type="Proteomes" id="UP000268016">
    <property type="component" value="Unassembled WGS sequence"/>
</dbReference>
<dbReference type="GO" id="GO:0006096">
    <property type="term" value="P:glycolytic process"/>
    <property type="evidence" value="ECO:0007669"/>
    <property type="project" value="UniProtKB-UniPathway"/>
</dbReference>
<evidence type="ECO:0000256" key="1">
    <source>
        <dbReference type="ARBA" id="ARBA00004714"/>
    </source>
</evidence>
<dbReference type="Gene3D" id="3.20.20.70">
    <property type="entry name" value="Aldolase class I"/>
    <property type="match status" value="1"/>
</dbReference>
<dbReference type="UniPathway" id="UPA00109">
    <property type="reaction ID" value="UER00183"/>
</dbReference>
<dbReference type="SUPFAM" id="SSF51569">
    <property type="entry name" value="Aldolase"/>
    <property type="match status" value="1"/>
</dbReference>
<evidence type="ECO:0000313" key="7">
    <source>
        <dbReference type="EMBL" id="ROT95829.1"/>
    </source>
</evidence>
<comment type="similarity">
    <text evidence="2">Belongs to the class I fructose-bisphosphate aldolase family.</text>
</comment>
<dbReference type="InterPro" id="IPR013785">
    <property type="entry name" value="Aldolase_TIM"/>
</dbReference>
<dbReference type="InterPro" id="IPR000741">
    <property type="entry name" value="FBA_I"/>
</dbReference>
<dbReference type="OrthoDB" id="9813469at2"/>
<evidence type="ECO:0000256" key="4">
    <source>
        <dbReference type="ARBA" id="ARBA00023152"/>
    </source>
</evidence>
<dbReference type="NCBIfam" id="NF003784">
    <property type="entry name" value="PRK05377.1"/>
    <property type="match status" value="1"/>
</dbReference>
<evidence type="ECO:0000256" key="3">
    <source>
        <dbReference type="ARBA" id="ARBA00013068"/>
    </source>
</evidence>
<evidence type="ECO:0000256" key="5">
    <source>
        <dbReference type="ARBA" id="ARBA00023239"/>
    </source>
</evidence>
<dbReference type="Pfam" id="PF00274">
    <property type="entry name" value="Glycolytic"/>
    <property type="match status" value="1"/>
</dbReference>
<keyword evidence="5" id="KW-0456">Lyase</keyword>
<dbReference type="EMBL" id="RDRB01000014">
    <property type="protein sequence ID" value="ROT95829.1"/>
    <property type="molecule type" value="Genomic_DNA"/>
</dbReference>
<evidence type="ECO:0000256" key="6">
    <source>
        <dbReference type="ARBA" id="ARBA00029799"/>
    </source>
</evidence>
<evidence type="ECO:0000313" key="8">
    <source>
        <dbReference type="Proteomes" id="UP000268016"/>
    </source>
</evidence>
<proteinExistence type="inferred from homology"/>
<gene>
    <name evidence="7" type="ORF">EAT49_19380</name>
</gene>
<reference evidence="7 8" key="1">
    <citation type="submission" date="2018-10" db="EMBL/GenBank/DDBJ databases">
        <title>Histidinibacterium lentulum gen. nov., sp. nov., a marine bacterium from the culture broth of Picochlorum sp. 122.</title>
        <authorList>
            <person name="Wang G."/>
        </authorList>
    </citation>
    <scope>NUCLEOTIDE SEQUENCE [LARGE SCALE GENOMIC DNA]</scope>
    <source>
        <strain evidence="7 8">B17</strain>
    </source>
</reference>
<accession>A0A3N2QKV3</accession>